<dbReference type="Pfam" id="PF00698">
    <property type="entry name" value="Acyl_transf_1"/>
    <property type="match status" value="1"/>
</dbReference>
<dbReference type="GO" id="GO:0006633">
    <property type="term" value="P:fatty acid biosynthetic process"/>
    <property type="evidence" value="ECO:0007669"/>
    <property type="project" value="TreeGrafter"/>
</dbReference>
<name>A0A3M0HXX1_9ACTN</name>
<dbReference type="Gene3D" id="3.40.366.10">
    <property type="entry name" value="Malonyl-Coenzyme A Acyl Carrier Protein, domain 2"/>
    <property type="match status" value="1"/>
</dbReference>
<dbReference type="AlphaFoldDB" id="A0A3M0HXX1"/>
<evidence type="ECO:0000313" key="8">
    <source>
        <dbReference type="Proteomes" id="UP000270471"/>
    </source>
</evidence>
<dbReference type="EMBL" id="PENI01000031">
    <property type="protein sequence ID" value="RMB81445.1"/>
    <property type="molecule type" value="Genomic_DNA"/>
</dbReference>
<dbReference type="SMART" id="SM00827">
    <property type="entry name" value="PKS_AT"/>
    <property type="match status" value="1"/>
</dbReference>
<feature type="domain" description="Malonyl-CoA:ACP transacylase (MAT)" evidence="6">
    <location>
        <begin position="97"/>
        <end position="381"/>
    </location>
</feature>
<comment type="caution">
    <text evidence="7">The sequence shown here is derived from an EMBL/GenBank/DDBJ whole genome shotgun (WGS) entry which is preliminary data.</text>
</comment>
<dbReference type="InterPro" id="IPR016036">
    <property type="entry name" value="Malonyl_transacylase_ACP-bd"/>
</dbReference>
<sequence length="430" mass="44743">MWPVYAASADGLRDLSLALASAVREQRWDPAYVGWSLATTRSPLAERAVVSGSGVAELLEGLDALAAADGPAALPAHVARARAAAAADTAASGPVFVFPGQGAQWAGMATQLLQESPVFAEAFRRCARALDPWVSFDVADVVRQSPGAPSLDRADVVQPVLFAVYVALARLWQAHGVRPAAVIGHSQGEIAAAHVCGALSLQDAARVVALRSAALRKICGQGAMASVALPAERVRDLVESWGLEVEVAACNGPAASTVAGDPGAVRQLLDHCERERVWARLVPVDYASHSRHVDLVENAVLADLGEIVSQAPAIPMISTTTGKPIGVGELDAAYWFRNLRRPVVFDAAVRTALDCGHRTFVEISPHPVLLHRPIARLRRGGGPTGPYGVADGFGTDGVILAPAPSGGLAGLIDIGHLDTFGCKCRAGAAP</sequence>
<dbReference type="InterPro" id="IPR050091">
    <property type="entry name" value="PKS_NRPS_Biosynth_Enz"/>
</dbReference>
<gene>
    <name evidence="7" type="ORF">CTZ28_35125</name>
</gene>
<evidence type="ECO:0000313" key="7">
    <source>
        <dbReference type="EMBL" id="RMB81445.1"/>
    </source>
</evidence>
<dbReference type="Gene3D" id="3.30.70.3290">
    <property type="match status" value="1"/>
</dbReference>
<keyword evidence="1" id="KW-0596">Phosphopantetheine</keyword>
<keyword evidence="5" id="KW-0012">Acyltransferase</keyword>
<reference evidence="7 8" key="1">
    <citation type="submission" date="2017-11" db="EMBL/GenBank/DDBJ databases">
        <title>Draft genome of actinobacteria isolated from guarana (Paullinia cupana (Mart.) Ducke.</title>
        <authorList>
            <person name="Siqueira K.A."/>
            <person name="Liotti R.G."/>
            <person name="Mendes T.A.O."/>
            <person name="Soares M.A."/>
        </authorList>
    </citation>
    <scope>NUCLEOTIDE SEQUENCE [LARGE SCALE GENOMIC DNA]</scope>
    <source>
        <strain evidence="7 8">193</strain>
    </source>
</reference>
<dbReference type="InterPro" id="IPR016035">
    <property type="entry name" value="Acyl_Trfase/lysoPLipase"/>
</dbReference>
<keyword evidence="8" id="KW-1185">Reference proteome</keyword>
<dbReference type="OrthoDB" id="9778690at2"/>
<dbReference type="InterPro" id="IPR001227">
    <property type="entry name" value="Ac_transferase_dom_sf"/>
</dbReference>
<evidence type="ECO:0000256" key="4">
    <source>
        <dbReference type="ARBA" id="ARBA00023268"/>
    </source>
</evidence>
<keyword evidence="3" id="KW-0808">Transferase</keyword>
<keyword evidence="2" id="KW-0597">Phosphoprotein</keyword>
<evidence type="ECO:0000259" key="6">
    <source>
        <dbReference type="SMART" id="SM00827"/>
    </source>
</evidence>
<dbReference type="PANTHER" id="PTHR43775">
    <property type="entry name" value="FATTY ACID SYNTHASE"/>
    <property type="match status" value="1"/>
</dbReference>
<dbReference type="PANTHER" id="PTHR43775:SF51">
    <property type="entry name" value="INACTIVE PHENOLPHTHIOCEROL SYNTHESIS POLYKETIDE SYNTHASE TYPE I PKS1-RELATED"/>
    <property type="match status" value="1"/>
</dbReference>
<accession>A0A3M0HXX1</accession>
<keyword evidence="4" id="KW-0511">Multifunctional enzyme</keyword>
<protein>
    <recommendedName>
        <fullName evidence="6">Malonyl-CoA:ACP transacylase (MAT) domain-containing protein</fullName>
    </recommendedName>
</protein>
<evidence type="ECO:0000256" key="2">
    <source>
        <dbReference type="ARBA" id="ARBA00022553"/>
    </source>
</evidence>
<dbReference type="RefSeq" id="WP_121893819.1">
    <property type="nucleotide sequence ID" value="NZ_PENI01000031.1"/>
</dbReference>
<evidence type="ECO:0000256" key="5">
    <source>
        <dbReference type="ARBA" id="ARBA00023315"/>
    </source>
</evidence>
<evidence type="ECO:0000256" key="1">
    <source>
        <dbReference type="ARBA" id="ARBA00022450"/>
    </source>
</evidence>
<dbReference type="InterPro" id="IPR014043">
    <property type="entry name" value="Acyl_transferase_dom"/>
</dbReference>
<dbReference type="FunFam" id="3.40.366.10:FF:000002">
    <property type="entry name" value="Probable polyketide synthase 2"/>
    <property type="match status" value="1"/>
</dbReference>
<dbReference type="Proteomes" id="UP000270471">
    <property type="component" value="Unassembled WGS sequence"/>
</dbReference>
<evidence type="ECO:0000256" key="3">
    <source>
        <dbReference type="ARBA" id="ARBA00022679"/>
    </source>
</evidence>
<dbReference type="SUPFAM" id="SSF55048">
    <property type="entry name" value="Probable ACP-binding domain of malonyl-CoA ACP transacylase"/>
    <property type="match status" value="1"/>
</dbReference>
<dbReference type="SUPFAM" id="SSF52151">
    <property type="entry name" value="FabD/lysophospholipase-like"/>
    <property type="match status" value="1"/>
</dbReference>
<dbReference type="GO" id="GO:0004312">
    <property type="term" value="F:fatty acid synthase activity"/>
    <property type="evidence" value="ECO:0007669"/>
    <property type="project" value="TreeGrafter"/>
</dbReference>
<organism evidence="7 8">
    <name type="scientific">Streptomyces shenzhenensis</name>
    <dbReference type="NCBI Taxonomy" id="943815"/>
    <lineage>
        <taxon>Bacteria</taxon>
        <taxon>Bacillati</taxon>
        <taxon>Actinomycetota</taxon>
        <taxon>Actinomycetes</taxon>
        <taxon>Kitasatosporales</taxon>
        <taxon>Streptomycetaceae</taxon>
        <taxon>Streptomyces</taxon>
    </lineage>
</organism>
<proteinExistence type="predicted"/>